<feature type="region of interest" description="Disordered" evidence="5">
    <location>
        <begin position="494"/>
        <end position="533"/>
    </location>
</feature>
<comment type="caution">
    <text evidence="8">The sequence shown here is derived from an EMBL/GenBank/DDBJ whole genome shotgun (WGS) entry which is preliminary data.</text>
</comment>
<gene>
    <name evidence="8" type="ORF">AALO_G00094480</name>
</gene>
<dbReference type="SMART" id="SM00408">
    <property type="entry name" value="IGc2"/>
    <property type="match status" value="4"/>
</dbReference>
<evidence type="ECO:0000256" key="3">
    <source>
        <dbReference type="ARBA" id="ARBA00045430"/>
    </source>
</evidence>
<dbReference type="InterPro" id="IPR003598">
    <property type="entry name" value="Ig_sub2"/>
</dbReference>
<feature type="domain" description="Ig-like" evidence="7">
    <location>
        <begin position="361"/>
        <end position="452"/>
    </location>
</feature>
<dbReference type="PANTHER" id="PTHR46013">
    <property type="entry name" value="VASCULAR CELL ADHESION MOLECULE 1"/>
    <property type="match status" value="1"/>
</dbReference>
<feature type="region of interest" description="Disordered" evidence="5">
    <location>
        <begin position="547"/>
        <end position="581"/>
    </location>
</feature>
<dbReference type="InterPro" id="IPR036179">
    <property type="entry name" value="Ig-like_dom_sf"/>
</dbReference>
<evidence type="ECO:0000256" key="2">
    <source>
        <dbReference type="ARBA" id="ARBA00041781"/>
    </source>
</evidence>
<feature type="domain" description="Ig-like" evidence="7">
    <location>
        <begin position="283"/>
        <end position="350"/>
    </location>
</feature>
<dbReference type="EMBL" id="JADWDJ010000007">
    <property type="protein sequence ID" value="KAG5278036.1"/>
    <property type="molecule type" value="Genomic_DNA"/>
</dbReference>
<feature type="compositionally biased region" description="Polar residues" evidence="5">
    <location>
        <begin position="557"/>
        <end position="566"/>
    </location>
</feature>
<keyword evidence="6" id="KW-0472">Membrane</keyword>
<dbReference type="Pfam" id="PF13895">
    <property type="entry name" value="Ig_2"/>
    <property type="match status" value="2"/>
</dbReference>
<name>A0AAV6GYG8_9TELE</name>
<keyword evidence="6" id="KW-0812">Transmembrane</keyword>
<protein>
    <recommendedName>
        <fullName evidence="1">B-cell receptor CD22</fullName>
    </recommendedName>
    <alternativeName>
        <fullName evidence="2">Sialic acid-binding Ig-like lectin 2</fullName>
    </alternativeName>
</protein>
<dbReference type="AlphaFoldDB" id="A0AAV6GYG8"/>
<evidence type="ECO:0000313" key="8">
    <source>
        <dbReference type="EMBL" id="KAG5278036.1"/>
    </source>
</evidence>
<feature type="compositionally biased region" description="Polar residues" evidence="5">
    <location>
        <begin position="505"/>
        <end position="520"/>
    </location>
</feature>
<dbReference type="SUPFAM" id="SSF48726">
    <property type="entry name" value="Immunoglobulin"/>
    <property type="match status" value="3"/>
</dbReference>
<feature type="transmembrane region" description="Helical" evidence="6">
    <location>
        <begin position="461"/>
        <end position="483"/>
    </location>
</feature>
<evidence type="ECO:0000256" key="6">
    <source>
        <dbReference type="SAM" id="Phobius"/>
    </source>
</evidence>
<dbReference type="Gene3D" id="2.60.40.10">
    <property type="entry name" value="Immunoglobulins"/>
    <property type="match status" value="4"/>
</dbReference>
<organism evidence="8 9">
    <name type="scientific">Alosa alosa</name>
    <name type="common">allis shad</name>
    <dbReference type="NCBI Taxonomy" id="278164"/>
    <lineage>
        <taxon>Eukaryota</taxon>
        <taxon>Metazoa</taxon>
        <taxon>Chordata</taxon>
        <taxon>Craniata</taxon>
        <taxon>Vertebrata</taxon>
        <taxon>Euteleostomi</taxon>
        <taxon>Actinopterygii</taxon>
        <taxon>Neopterygii</taxon>
        <taxon>Teleostei</taxon>
        <taxon>Clupei</taxon>
        <taxon>Clupeiformes</taxon>
        <taxon>Clupeoidei</taxon>
        <taxon>Clupeidae</taxon>
        <taxon>Alosa</taxon>
    </lineage>
</organism>
<feature type="domain" description="Ig-like" evidence="7">
    <location>
        <begin position="207"/>
        <end position="278"/>
    </location>
</feature>
<keyword evidence="9" id="KW-1185">Reference proteome</keyword>
<dbReference type="InterPro" id="IPR003599">
    <property type="entry name" value="Ig_sub"/>
</dbReference>
<dbReference type="Proteomes" id="UP000823561">
    <property type="component" value="Chromosome 7"/>
</dbReference>
<keyword evidence="6" id="KW-1133">Transmembrane helix</keyword>
<accession>A0AAV6GYG8</accession>
<evidence type="ECO:0000313" key="9">
    <source>
        <dbReference type="Proteomes" id="UP000823561"/>
    </source>
</evidence>
<evidence type="ECO:0000256" key="4">
    <source>
        <dbReference type="ARBA" id="ARBA00046458"/>
    </source>
</evidence>
<dbReference type="InterPro" id="IPR007110">
    <property type="entry name" value="Ig-like_dom"/>
</dbReference>
<dbReference type="PROSITE" id="PS50835">
    <property type="entry name" value="IG_LIKE"/>
    <property type="match status" value="3"/>
</dbReference>
<dbReference type="InterPro" id="IPR013783">
    <property type="entry name" value="Ig-like_fold"/>
</dbReference>
<reference evidence="8" key="1">
    <citation type="submission" date="2020-10" db="EMBL/GenBank/DDBJ databases">
        <title>Chromosome-scale genome assembly of the Allis shad, Alosa alosa.</title>
        <authorList>
            <person name="Margot Z."/>
            <person name="Christophe K."/>
            <person name="Cabau C."/>
            <person name="Louis A."/>
            <person name="Berthelot C."/>
            <person name="Parey E."/>
            <person name="Roest Crollius H."/>
            <person name="Montfort J."/>
            <person name="Robinson-Rechavi M."/>
            <person name="Bucao C."/>
            <person name="Bouchez O."/>
            <person name="Gislard M."/>
            <person name="Lluch J."/>
            <person name="Milhes M."/>
            <person name="Lampietro C."/>
            <person name="Lopez Roques C."/>
            <person name="Donnadieu C."/>
            <person name="Braasch I."/>
            <person name="Desvignes T."/>
            <person name="Postlethwait J."/>
            <person name="Bobe J."/>
            <person name="Guiguen Y."/>
        </authorList>
    </citation>
    <scope>NUCLEOTIDE SEQUENCE</scope>
    <source>
        <strain evidence="8">M-15738</strain>
        <tissue evidence="8">Blood</tissue>
    </source>
</reference>
<comment type="function">
    <text evidence="3">Most highly expressed siglec (sialic acid-binding immunoglobulin-like lectin) on B-cells that plays a role in various aspects of B-cell biology including differentiation, antigen presentation, and trafficking to bone marrow. Binds to alpha 2,6-linked sialic acid residues of surface molecules such as CD22 itself, CD45 and IgM in a cis configuration. Can also bind to ligands on other cells as an adhesion molecule in a trans configuration. Acts as an inhibitory coreceptor on the surface of B-cells and inhibits B-cell receptor induced signaling, characterized by inhibition of the calcium mobilization and cellular activation. Mechanistically, the immunoreceptor tyrosine-based inhibitory motif domain is phosphorylated by the Src kinase LYN, which in turn leads to the recruitment of the protein tyrosine phosphatase 1/PTPN6, leading to the negative regulation of BCR signaling. If this negative signaling from is of sufficient strength, apoptosis of the B-cell can be induced.</text>
</comment>
<dbReference type="Pfam" id="PF24518">
    <property type="entry name" value="Ig_CD22"/>
    <property type="match status" value="1"/>
</dbReference>
<dbReference type="SMART" id="SM00409">
    <property type="entry name" value="IG"/>
    <property type="match status" value="4"/>
</dbReference>
<evidence type="ECO:0000256" key="5">
    <source>
        <dbReference type="SAM" id="MobiDB-lite"/>
    </source>
</evidence>
<proteinExistence type="predicted"/>
<dbReference type="InterPro" id="IPR056386">
    <property type="entry name" value="Ig_CD22"/>
</dbReference>
<comment type="subunit">
    <text evidence="4">Predominantly monomer of isoform CD22-beta. Also found as heterodimer of isoform CD22-beta and a shorter isoform. Interacts with PTPN6/SHP-1, LYN, SYK, PIK3R1/PIK3R2 and PLCG1 upon phosphorylation. Interacts with GRB2, INPP5D and SHC1 upon phosphorylation. May form a complex with INPP5D/SHIP, GRB2 and SHC1.</text>
</comment>
<evidence type="ECO:0000256" key="1">
    <source>
        <dbReference type="ARBA" id="ARBA00040106"/>
    </source>
</evidence>
<dbReference type="PANTHER" id="PTHR46013:SF4">
    <property type="entry name" value="B-CELL RECEPTOR CD22-RELATED"/>
    <property type="match status" value="1"/>
</dbReference>
<evidence type="ECO:0000259" key="7">
    <source>
        <dbReference type="PROSITE" id="PS50835"/>
    </source>
</evidence>
<sequence>MALATHSPSSNSATSLRLLQQLRVAPHHQLAFDSHSPPLTKHLNSQRDSISSAKIISESQGSAMELISMFLWSSCLVLTVLLKTTIAAGSNVKYQTMKTCTLEGSSVSIVCSYSYPKGHKGTATHWFKAQSLDKVTHDIFQDHVMRDRVEYLGDGTQSCTVRINDLRLGDSGTYWFSFETDNSGKKLSSTSGFTLSVTDLVVEVRPEVTEGEEVDLYCGSCILSEAPTYVWMKDGHILASLERTNLLLIDPARMNDTGNYTCQVKGHEATPSHPVRLTVSCKQQVQVKLPPGQVKEGERLELTCDTTCPMISSLAFFEWSKDSRLLSDQNHRRQLVLDPVMAEDTGRYSCALAGQQELHSPAVEVLVQYSPKNTTAIMLGEPLGAASVTLTCSSDANPPVESYTWFKVNESTPVGSGQQYSITNIRSEDGGQYYCEAKNTVGSGRSPTLLVTLQGKADPPLPVVMVSVAAILVAFFVGIGVICGNKRRHRMLEDGTFDKAGDPGQSENTYSNMELKPTSSDYEDVTERGLNPTDSTYTALAFKSQSSEYETLEKARNTSNDYSNEPATGIYETLDDITKTG</sequence>